<feature type="domain" description="C2H2-type" evidence="6">
    <location>
        <begin position="477"/>
        <end position="504"/>
    </location>
</feature>
<evidence type="ECO:0000259" key="6">
    <source>
        <dbReference type="PROSITE" id="PS50157"/>
    </source>
</evidence>
<dbReference type="PANTHER" id="PTHR23235:SF164">
    <property type="entry name" value="C2H2-TYPE DOMAIN-CONTAINING PROTEIN"/>
    <property type="match status" value="1"/>
</dbReference>
<feature type="region of interest" description="Disordered" evidence="5">
    <location>
        <begin position="49"/>
        <end position="95"/>
    </location>
</feature>
<dbReference type="SUPFAM" id="SSF57667">
    <property type="entry name" value="beta-beta-alpha zinc fingers"/>
    <property type="match status" value="1"/>
</dbReference>
<evidence type="ECO:0000256" key="1">
    <source>
        <dbReference type="ARBA" id="ARBA00022723"/>
    </source>
</evidence>
<dbReference type="Pfam" id="PF00096">
    <property type="entry name" value="zf-C2H2"/>
    <property type="match status" value="3"/>
</dbReference>
<keyword evidence="2 4" id="KW-0863">Zinc-finger</keyword>
<dbReference type="Gene3D" id="3.30.160.60">
    <property type="entry name" value="Classic Zinc Finger"/>
    <property type="match status" value="3"/>
</dbReference>
<gene>
    <name evidence="8" type="primary">LOC100370343</name>
</gene>
<proteinExistence type="predicted"/>
<organism evidence="7 8">
    <name type="scientific">Saccoglossus kowalevskii</name>
    <name type="common">Acorn worm</name>
    <dbReference type="NCBI Taxonomy" id="10224"/>
    <lineage>
        <taxon>Eukaryota</taxon>
        <taxon>Metazoa</taxon>
        <taxon>Hemichordata</taxon>
        <taxon>Enteropneusta</taxon>
        <taxon>Harrimaniidae</taxon>
        <taxon>Saccoglossus</taxon>
    </lineage>
</organism>
<sequence length="538" mass="58247">MECLPLSPPQTPPEAVYVEEVITECSETMSPKCTRMDKSDIDAVETLLSMSKWSPQRQDGSLSPSSLYRGSPELNAPPSPYSQDDEDSMDSFPPPPMIVKPKSVFTSSANIPESPPMTPPPTKLQHTLMLPGTVPVVPSLTVCHTGISGYTTVMTSSHKNGSLTFGSGTMSIPPKGSAVCNVVSTTSAVPSVISPVLKLPLPSLKTVSSQTSSSLSLPSTPKFISDVTHSGLAAKAAHVSVISRIQKSARVTVSSTQSTKLTNNTTPSTRTKQNTCVRTNVPQAIMPKVTSPANITQVSMAQPIVAVPHSSRVSMIPVTATQGMQVITQPKGVNVVSLGQVGPAVNANAQVANQTNPVFMAGTLVPPGTLMLIMNQTKQETNSPVQIAPVGGLPHVVQSQKQAVQMPVQEFSRRRSHICTYTNCGKTYFKSSHLKAHMRTHTGEKPFKCTWNECEKTFARSDELSRHKRTHTGEKKFVCPMCERRFMRSDHLTKHARRHMTTKKVPNWQLEVNKLTEMVSSNPTSIVPTSQCFVSLNQ</sequence>
<dbReference type="GeneID" id="100370343"/>
<dbReference type="PROSITE" id="PS00028">
    <property type="entry name" value="ZINC_FINGER_C2H2_1"/>
    <property type="match status" value="3"/>
</dbReference>
<evidence type="ECO:0000256" key="4">
    <source>
        <dbReference type="PROSITE-ProRule" id="PRU00042"/>
    </source>
</evidence>
<evidence type="ECO:0000313" key="8">
    <source>
        <dbReference type="RefSeq" id="XP_002731613.1"/>
    </source>
</evidence>
<evidence type="ECO:0000256" key="2">
    <source>
        <dbReference type="ARBA" id="ARBA00022771"/>
    </source>
</evidence>
<protein>
    <submittedName>
        <fullName evidence="8">Krueppel-like factor 11-like</fullName>
    </submittedName>
</protein>
<dbReference type="PROSITE" id="PS50157">
    <property type="entry name" value="ZINC_FINGER_C2H2_2"/>
    <property type="match status" value="3"/>
</dbReference>
<dbReference type="InterPro" id="IPR013087">
    <property type="entry name" value="Znf_C2H2_type"/>
</dbReference>
<dbReference type="RefSeq" id="XP_002731613.1">
    <property type="nucleotide sequence ID" value="XM_002731567.2"/>
</dbReference>
<evidence type="ECO:0000256" key="5">
    <source>
        <dbReference type="SAM" id="MobiDB-lite"/>
    </source>
</evidence>
<name>A0ABM0GK38_SACKO</name>
<dbReference type="SMART" id="SM00355">
    <property type="entry name" value="ZnF_C2H2"/>
    <property type="match status" value="3"/>
</dbReference>
<feature type="domain" description="C2H2-type" evidence="6">
    <location>
        <begin position="417"/>
        <end position="446"/>
    </location>
</feature>
<dbReference type="PANTHER" id="PTHR23235">
    <property type="entry name" value="KRUEPPEL-LIKE TRANSCRIPTION FACTOR"/>
    <property type="match status" value="1"/>
</dbReference>
<reference evidence="8" key="1">
    <citation type="submission" date="2025-08" db="UniProtKB">
        <authorList>
            <consortium name="RefSeq"/>
        </authorList>
    </citation>
    <scope>IDENTIFICATION</scope>
    <source>
        <tissue evidence="8">Testes</tissue>
    </source>
</reference>
<keyword evidence="7" id="KW-1185">Reference proteome</keyword>
<keyword evidence="3" id="KW-0862">Zinc</keyword>
<evidence type="ECO:0000256" key="3">
    <source>
        <dbReference type="ARBA" id="ARBA00022833"/>
    </source>
</evidence>
<dbReference type="InterPro" id="IPR036236">
    <property type="entry name" value="Znf_C2H2_sf"/>
</dbReference>
<dbReference type="Proteomes" id="UP000694865">
    <property type="component" value="Unplaced"/>
</dbReference>
<keyword evidence="1" id="KW-0479">Metal-binding</keyword>
<feature type="compositionally biased region" description="Polar residues" evidence="5">
    <location>
        <begin position="49"/>
        <end position="68"/>
    </location>
</feature>
<feature type="domain" description="C2H2-type" evidence="6">
    <location>
        <begin position="447"/>
        <end position="476"/>
    </location>
</feature>
<accession>A0ABM0GK38</accession>
<evidence type="ECO:0000313" key="7">
    <source>
        <dbReference type="Proteomes" id="UP000694865"/>
    </source>
</evidence>